<evidence type="ECO:0000259" key="5">
    <source>
        <dbReference type="PROSITE" id="PS50887"/>
    </source>
</evidence>
<feature type="region of interest" description="Disordered" evidence="3">
    <location>
        <begin position="106"/>
        <end position="194"/>
    </location>
</feature>
<dbReference type="Proteomes" id="UP000245790">
    <property type="component" value="Unassembled WGS sequence"/>
</dbReference>
<dbReference type="SMART" id="SM00448">
    <property type="entry name" value="REC"/>
    <property type="match status" value="1"/>
</dbReference>
<comment type="caution">
    <text evidence="6">The sequence shown here is derived from an EMBL/GenBank/DDBJ whole genome shotgun (WGS) entry which is preliminary data.</text>
</comment>
<proteinExistence type="predicted"/>
<reference evidence="6 7" key="1">
    <citation type="submission" date="2018-05" db="EMBL/GenBank/DDBJ databases">
        <title>Genomic Encyclopedia of Type Strains, Phase IV (KMG-IV): sequencing the most valuable type-strain genomes for metagenomic binning, comparative biology and taxonomic classification.</title>
        <authorList>
            <person name="Goeker M."/>
        </authorList>
    </citation>
    <scope>NUCLEOTIDE SEQUENCE [LARGE SCALE GENOMIC DNA]</scope>
    <source>
        <strain evidence="6 7">DSM 25350</strain>
    </source>
</reference>
<dbReference type="CDD" id="cd17546">
    <property type="entry name" value="REC_hyHK_CKI1_RcsC-like"/>
    <property type="match status" value="1"/>
</dbReference>
<evidence type="ECO:0000259" key="4">
    <source>
        <dbReference type="PROSITE" id="PS50110"/>
    </source>
</evidence>
<feature type="domain" description="GGDEF" evidence="5">
    <location>
        <begin position="504"/>
        <end position="636"/>
    </location>
</feature>
<dbReference type="Gene3D" id="3.40.50.2300">
    <property type="match status" value="1"/>
</dbReference>
<sequence length="638" mass="71937">MTESLTEHSNADFKKIICRRVPIKLQQFARLLNDITETDIDSVRIKAMQSQIRKTKETCFEYGVESTGNLLSRIESQLQLDEETLDSQKPLIKRFTQRLQSHAERLKLGQIDSGSTQAIKESKQEADQLAESAPETDSQPATENNNTSGSQTETPDPTTASSSAAPETKADDMESKGQTNQTAASDHYQDQPIAFDERSTSAVIEPEYEFKHSIVDDVSSAPTIFESSSELIIYWCIDDANAHTRLKEQMQDFGYEVENSSLENAIEQASGNSQKVVITRLEDFDDNISEPVNETSYMIVLAEHDTLESRLKGIRLGSTLFFAEPIDTIKLMEQLDQLESCSKMEPFRVAVMEDSKAQAKFNDKVLSTAGFETCIIIEPTELLNSLSNFDPEVIFMDMQMPGCNGIELTRILRQQERFQTVPIVFLSAEENHDKQREAMTSGGTAFIEKPVKKDQLLFTAELYARRSRNLQPHLARDFQTGLNSSSLLKEQLTIEAERAMRQNDSMFLALIEMNDLPELNQTHGYAFGERAVQQLARLLRQRLRKTDCIGFFDSHRVGVILSHCADQEAESVMSYLTQTFANTPVAYEGQRIQVSLSVGLSRLGKDFDIQRLVKRAEAALSEAKNHDTSHLIWAHEAR</sequence>
<accession>A0A316FYA2</accession>
<dbReference type="InterPro" id="IPR029787">
    <property type="entry name" value="Nucleotide_cyclase"/>
</dbReference>
<evidence type="ECO:0000313" key="6">
    <source>
        <dbReference type="EMBL" id="PWK53641.1"/>
    </source>
</evidence>
<feature type="modified residue" description="4-aspartylphosphate" evidence="2">
    <location>
        <position position="397"/>
    </location>
</feature>
<dbReference type="GO" id="GO:0000160">
    <property type="term" value="P:phosphorelay signal transduction system"/>
    <property type="evidence" value="ECO:0007669"/>
    <property type="project" value="InterPro"/>
</dbReference>
<dbReference type="NCBIfam" id="TIGR00254">
    <property type="entry name" value="GGDEF"/>
    <property type="match status" value="1"/>
</dbReference>
<name>A0A316FYA2_9GAMM</name>
<dbReference type="PANTHER" id="PTHR44591">
    <property type="entry name" value="STRESS RESPONSE REGULATOR PROTEIN 1"/>
    <property type="match status" value="1"/>
</dbReference>
<keyword evidence="7" id="KW-1185">Reference proteome</keyword>
<dbReference type="InterPro" id="IPR050595">
    <property type="entry name" value="Bact_response_regulator"/>
</dbReference>
<dbReference type="EMBL" id="QGGU01000002">
    <property type="protein sequence ID" value="PWK53641.1"/>
    <property type="molecule type" value="Genomic_DNA"/>
</dbReference>
<organism evidence="6 7">
    <name type="scientific">Pleionea mediterranea</name>
    <dbReference type="NCBI Taxonomy" id="523701"/>
    <lineage>
        <taxon>Bacteria</taxon>
        <taxon>Pseudomonadati</taxon>
        <taxon>Pseudomonadota</taxon>
        <taxon>Gammaproteobacteria</taxon>
        <taxon>Oceanospirillales</taxon>
        <taxon>Pleioneaceae</taxon>
        <taxon>Pleionea</taxon>
    </lineage>
</organism>
<dbReference type="RefSeq" id="WP_109761715.1">
    <property type="nucleotide sequence ID" value="NZ_QGGU01000002.1"/>
</dbReference>
<dbReference type="Gene3D" id="3.30.70.270">
    <property type="match status" value="1"/>
</dbReference>
<dbReference type="OrthoDB" id="9812260at2"/>
<evidence type="ECO:0000256" key="3">
    <source>
        <dbReference type="SAM" id="MobiDB-lite"/>
    </source>
</evidence>
<gene>
    <name evidence="6" type="ORF">C8D97_10229</name>
</gene>
<protein>
    <submittedName>
        <fullName evidence="6">Diguanylate cyclase (GGDEF)-like protein</fullName>
    </submittedName>
</protein>
<dbReference type="SMART" id="SM00267">
    <property type="entry name" value="GGDEF"/>
    <property type="match status" value="1"/>
</dbReference>
<dbReference type="InterPro" id="IPR001789">
    <property type="entry name" value="Sig_transdc_resp-reg_receiver"/>
</dbReference>
<dbReference type="InterPro" id="IPR043128">
    <property type="entry name" value="Rev_trsase/Diguanyl_cyclase"/>
</dbReference>
<feature type="compositionally biased region" description="Polar residues" evidence="3">
    <location>
        <begin position="135"/>
        <end position="165"/>
    </location>
</feature>
<dbReference type="InterPro" id="IPR011006">
    <property type="entry name" value="CheY-like_superfamily"/>
</dbReference>
<dbReference type="PROSITE" id="PS50887">
    <property type="entry name" value="GGDEF"/>
    <property type="match status" value="1"/>
</dbReference>
<evidence type="ECO:0000256" key="2">
    <source>
        <dbReference type="PROSITE-ProRule" id="PRU00169"/>
    </source>
</evidence>
<dbReference type="AlphaFoldDB" id="A0A316FYA2"/>
<dbReference type="SUPFAM" id="SSF55073">
    <property type="entry name" value="Nucleotide cyclase"/>
    <property type="match status" value="1"/>
</dbReference>
<dbReference type="SUPFAM" id="SSF52172">
    <property type="entry name" value="CheY-like"/>
    <property type="match status" value="1"/>
</dbReference>
<dbReference type="InterPro" id="IPR000160">
    <property type="entry name" value="GGDEF_dom"/>
</dbReference>
<keyword evidence="1 2" id="KW-0597">Phosphoprotein</keyword>
<dbReference type="Pfam" id="PF00072">
    <property type="entry name" value="Response_reg"/>
    <property type="match status" value="1"/>
</dbReference>
<evidence type="ECO:0000313" key="7">
    <source>
        <dbReference type="Proteomes" id="UP000245790"/>
    </source>
</evidence>
<evidence type="ECO:0000256" key="1">
    <source>
        <dbReference type="ARBA" id="ARBA00022553"/>
    </source>
</evidence>
<feature type="domain" description="Response regulatory" evidence="4">
    <location>
        <begin position="348"/>
        <end position="464"/>
    </location>
</feature>
<dbReference type="PANTHER" id="PTHR44591:SF3">
    <property type="entry name" value="RESPONSE REGULATORY DOMAIN-CONTAINING PROTEIN"/>
    <property type="match status" value="1"/>
</dbReference>
<dbReference type="Pfam" id="PF00990">
    <property type="entry name" value="GGDEF"/>
    <property type="match status" value="1"/>
</dbReference>
<dbReference type="PROSITE" id="PS50110">
    <property type="entry name" value="RESPONSE_REGULATORY"/>
    <property type="match status" value="1"/>
</dbReference>